<evidence type="ECO:0000313" key="1">
    <source>
        <dbReference type="EMBL" id="KAG0555365.1"/>
    </source>
</evidence>
<name>A0A8T0G9E1_CERPU</name>
<accession>A0A8T0G9E1</accession>
<sequence length="74" mass="8525">MAGSLGTEIYYFKIVTWLLMRNPIMGQTGEIGRCRETGSLLWQRASISSCTISYTLLQHFYNKLGSGQFYQPYF</sequence>
<keyword evidence="2" id="KW-1185">Reference proteome</keyword>
<proteinExistence type="predicted"/>
<reference evidence="1" key="1">
    <citation type="submission" date="2020-06" db="EMBL/GenBank/DDBJ databases">
        <title>WGS assembly of Ceratodon purpureus strain R40.</title>
        <authorList>
            <person name="Carey S.B."/>
            <person name="Jenkins J."/>
            <person name="Shu S."/>
            <person name="Lovell J.T."/>
            <person name="Sreedasyam A."/>
            <person name="Maumus F."/>
            <person name="Tiley G.P."/>
            <person name="Fernandez-Pozo N."/>
            <person name="Barry K."/>
            <person name="Chen C."/>
            <person name="Wang M."/>
            <person name="Lipzen A."/>
            <person name="Daum C."/>
            <person name="Saski C.A."/>
            <person name="Payton A.C."/>
            <person name="Mcbreen J.C."/>
            <person name="Conrad R.E."/>
            <person name="Kollar L.M."/>
            <person name="Olsson S."/>
            <person name="Huttunen S."/>
            <person name="Landis J.B."/>
            <person name="Wickett N.J."/>
            <person name="Johnson M.G."/>
            <person name="Rensing S.A."/>
            <person name="Grimwood J."/>
            <person name="Schmutz J."/>
            <person name="Mcdaniel S.F."/>
        </authorList>
    </citation>
    <scope>NUCLEOTIDE SEQUENCE</scope>
    <source>
        <strain evidence="1">R40</strain>
    </source>
</reference>
<protein>
    <submittedName>
        <fullName evidence="1">Uncharacterized protein</fullName>
    </submittedName>
</protein>
<gene>
    <name evidence="1" type="ORF">KC19_12G164300</name>
</gene>
<dbReference type="EMBL" id="CM026433">
    <property type="protein sequence ID" value="KAG0555365.1"/>
    <property type="molecule type" value="Genomic_DNA"/>
</dbReference>
<comment type="caution">
    <text evidence="1">The sequence shown here is derived from an EMBL/GenBank/DDBJ whole genome shotgun (WGS) entry which is preliminary data.</text>
</comment>
<organism evidence="1 2">
    <name type="scientific">Ceratodon purpureus</name>
    <name type="common">Fire moss</name>
    <name type="synonym">Dicranum purpureum</name>
    <dbReference type="NCBI Taxonomy" id="3225"/>
    <lineage>
        <taxon>Eukaryota</taxon>
        <taxon>Viridiplantae</taxon>
        <taxon>Streptophyta</taxon>
        <taxon>Embryophyta</taxon>
        <taxon>Bryophyta</taxon>
        <taxon>Bryophytina</taxon>
        <taxon>Bryopsida</taxon>
        <taxon>Dicranidae</taxon>
        <taxon>Pseudoditrichales</taxon>
        <taxon>Ditrichaceae</taxon>
        <taxon>Ceratodon</taxon>
    </lineage>
</organism>
<dbReference type="Proteomes" id="UP000822688">
    <property type="component" value="Chromosome 12"/>
</dbReference>
<dbReference type="AlphaFoldDB" id="A0A8T0G9E1"/>
<evidence type="ECO:0000313" key="2">
    <source>
        <dbReference type="Proteomes" id="UP000822688"/>
    </source>
</evidence>